<dbReference type="GO" id="GO:0009506">
    <property type="term" value="C:plasmodesma"/>
    <property type="evidence" value="ECO:0007669"/>
    <property type="project" value="UniProtKB-ARBA"/>
</dbReference>
<evidence type="ECO:0000256" key="9">
    <source>
        <dbReference type="ARBA" id="ARBA00023180"/>
    </source>
</evidence>
<organism evidence="14 15">
    <name type="scientific">Digitaria exilis</name>
    <dbReference type="NCBI Taxonomy" id="1010633"/>
    <lineage>
        <taxon>Eukaryota</taxon>
        <taxon>Viridiplantae</taxon>
        <taxon>Streptophyta</taxon>
        <taxon>Embryophyta</taxon>
        <taxon>Tracheophyta</taxon>
        <taxon>Spermatophyta</taxon>
        <taxon>Magnoliopsida</taxon>
        <taxon>Liliopsida</taxon>
        <taxon>Poales</taxon>
        <taxon>Poaceae</taxon>
        <taxon>PACMAD clade</taxon>
        <taxon>Panicoideae</taxon>
        <taxon>Panicodae</taxon>
        <taxon>Paniceae</taxon>
        <taxon>Anthephorinae</taxon>
        <taxon>Digitaria</taxon>
    </lineage>
</organism>
<keyword evidence="4" id="KW-0336">GPI-anchor</keyword>
<keyword evidence="8" id="KW-1015">Disulfide bond</keyword>
<dbReference type="AlphaFoldDB" id="A0A835F413"/>
<keyword evidence="9" id="KW-0325">Glycoprotein</keyword>
<feature type="signal peptide" evidence="12">
    <location>
        <begin position="1"/>
        <end position="27"/>
    </location>
</feature>
<dbReference type="Proteomes" id="UP000636709">
    <property type="component" value="Unassembled WGS sequence"/>
</dbReference>
<evidence type="ECO:0000256" key="7">
    <source>
        <dbReference type="ARBA" id="ARBA00023136"/>
    </source>
</evidence>
<dbReference type="SUPFAM" id="SSF51445">
    <property type="entry name" value="(Trans)glycosidases"/>
    <property type="match status" value="1"/>
</dbReference>
<evidence type="ECO:0000256" key="1">
    <source>
        <dbReference type="ARBA" id="ARBA00004609"/>
    </source>
</evidence>
<gene>
    <name evidence="14" type="ORF">HU200_018889</name>
</gene>
<dbReference type="Gene3D" id="1.20.58.1040">
    <property type="match status" value="3"/>
</dbReference>
<dbReference type="OrthoDB" id="421038at2759"/>
<evidence type="ECO:0000256" key="11">
    <source>
        <dbReference type="RuleBase" id="RU004335"/>
    </source>
</evidence>
<evidence type="ECO:0000256" key="10">
    <source>
        <dbReference type="ARBA" id="ARBA00023295"/>
    </source>
</evidence>
<feature type="domain" description="X8" evidence="13">
    <location>
        <begin position="516"/>
        <end position="598"/>
    </location>
</feature>
<keyword evidence="10" id="KW-0326">Glycosidase</keyword>
<comment type="subcellular location">
    <subcellularLocation>
        <location evidence="1">Cell membrane</location>
        <topology evidence="1">Lipid-anchor</topology>
        <topology evidence="1">GPI-anchor</topology>
    </subcellularLocation>
</comment>
<sequence length="702" mass="75168">MALHASFLVFLLLGVTLPMYFFPGAEAGEVGVCWGTVADNLPDPGSVVQLLKRNSITMVRIYDTNSSVVNALANTDIKLMVALPNELVANAASSSSYALQWARDNVAKYYPSTHINGIAVGNEVFDSASNLNQKLVPAMRNVYAALQTLGLDGAIKVSTPVAYSALKVSWPPSQAAFRDDIPQSVMADLVSFLRHTGAPFSINVYPYRAYLDDPQHISLEYWTFQPNDGVADPNTGRRYYSLYDAQLDAIRYAIGTVSPAGASRLRASLAQGTGAAVDVQLSCTECGCSCYNFRGKHCPCPKFANGLISYTLAASSSSAAARRSSKYGASLLGSTGGGLAASAYIFSLFNEDNKPGDESEREFGLFYPNMQPVYDVDFVHGSGPVSPTPAPASSWCVANTAVGDARLQAALDWACDHGADCSAIQPGARCFSPDTKAAHATYAFNDYYQRNSQASSACDFNGAGSIVYQQPSEFLVIRCINRTYASSLNKLLTIANRSMTHWIPMRTDICGPSQASWCVANTAAGDARLQAALDWACGHGADCTAIQPGGRCFSPDTKAAHATYAFNNYYQRNSQASSACDFNGAGSIVYQQPNICDPNQPASWCVAKAEVGDARLQAALDWACGHGADCSAVQRGGRCFDPDTKVSHASYAFNDYYQRNGRAASACDFSGAGSIVYQAPSEFKLISHDVNGVYIQLQQIDK</sequence>
<dbReference type="InterPro" id="IPR017853">
    <property type="entry name" value="GH"/>
</dbReference>
<feature type="domain" description="X8" evidence="13">
    <location>
        <begin position="394"/>
        <end position="481"/>
    </location>
</feature>
<evidence type="ECO:0000256" key="3">
    <source>
        <dbReference type="ARBA" id="ARBA00022475"/>
    </source>
</evidence>
<comment type="caution">
    <text evidence="14">The sequence shown here is derived from an EMBL/GenBank/DDBJ whole genome shotgun (WGS) entry which is preliminary data.</text>
</comment>
<dbReference type="GO" id="GO:0005975">
    <property type="term" value="P:carbohydrate metabolic process"/>
    <property type="evidence" value="ECO:0007669"/>
    <property type="project" value="InterPro"/>
</dbReference>
<evidence type="ECO:0000313" key="15">
    <source>
        <dbReference type="Proteomes" id="UP000636709"/>
    </source>
</evidence>
<dbReference type="GO" id="GO:0098552">
    <property type="term" value="C:side of membrane"/>
    <property type="evidence" value="ECO:0007669"/>
    <property type="project" value="UniProtKB-KW"/>
</dbReference>
<protein>
    <recommendedName>
        <fullName evidence="13">X8 domain-containing protein</fullName>
    </recommendedName>
</protein>
<proteinExistence type="inferred from homology"/>
<accession>A0A835F413</accession>
<dbReference type="Pfam" id="PF00332">
    <property type="entry name" value="Glyco_hydro_17"/>
    <property type="match status" value="2"/>
</dbReference>
<evidence type="ECO:0000313" key="14">
    <source>
        <dbReference type="EMBL" id="KAF8727657.1"/>
    </source>
</evidence>
<keyword evidence="6" id="KW-0378">Hydrolase</keyword>
<name>A0A835F413_9POAL</name>
<reference evidence="14" key="1">
    <citation type="submission" date="2020-07" db="EMBL/GenBank/DDBJ databases">
        <title>Genome sequence and genetic diversity analysis of an under-domesticated orphan crop, white fonio (Digitaria exilis).</title>
        <authorList>
            <person name="Bennetzen J.L."/>
            <person name="Chen S."/>
            <person name="Ma X."/>
            <person name="Wang X."/>
            <person name="Yssel A.E.J."/>
            <person name="Chaluvadi S.R."/>
            <person name="Johnson M."/>
            <person name="Gangashetty P."/>
            <person name="Hamidou F."/>
            <person name="Sanogo M.D."/>
            <person name="Zwaenepoel A."/>
            <person name="Wallace J."/>
            <person name="Van De Peer Y."/>
            <person name="Van Deynze A."/>
        </authorList>
    </citation>
    <scope>NUCLEOTIDE SEQUENCE</scope>
    <source>
        <tissue evidence="14">Leaves</tissue>
    </source>
</reference>
<dbReference type="PANTHER" id="PTHR32227">
    <property type="entry name" value="GLUCAN ENDO-1,3-BETA-GLUCOSIDASE BG1-RELATED-RELATED"/>
    <property type="match status" value="1"/>
</dbReference>
<evidence type="ECO:0000256" key="6">
    <source>
        <dbReference type="ARBA" id="ARBA00022801"/>
    </source>
</evidence>
<dbReference type="SMART" id="SM00768">
    <property type="entry name" value="X8"/>
    <property type="match status" value="3"/>
</dbReference>
<evidence type="ECO:0000256" key="8">
    <source>
        <dbReference type="ARBA" id="ARBA00023157"/>
    </source>
</evidence>
<feature type="chain" id="PRO_5032520467" description="X8 domain-containing protein" evidence="12">
    <location>
        <begin position="28"/>
        <end position="702"/>
    </location>
</feature>
<dbReference type="GO" id="GO:0005886">
    <property type="term" value="C:plasma membrane"/>
    <property type="evidence" value="ECO:0007669"/>
    <property type="project" value="UniProtKB-SubCell"/>
</dbReference>
<feature type="domain" description="X8" evidence="13">
    <location>
        <begin position="603"/>
        <end position="686"/>
    </location>
</feature>
<dbReference type="Pfam" id="PF07983">
    <property type="entry name" value="X8"/>
    <property type="match status" value="3"/>
</dbReference>
<dbReference type="InterPro" id="IPR000490">
    <property type="entry name" value="Glyco_hydro_17"/>
</dbReference>
<keyword evidence="7" id="KW-0472">Membrane</keyword>
<dbReference type="GO" id="GO:0004553">
    <property type="term" value="F:hydrolase activity, hydrolyzing O-glycosyl compounds"/>
    <property type="evidence" value="ECO:0007669"/>
    <property type="project" value="InterPro"/>
</dbReference>
<dbReference type="Gene3D" id="3.20.20.80">
    <property type="entry name" value="Glycosidases"/>
    <property type="match status" value="1"/>
</dbReference>
<evidence type="ECO:0000256" key="12">
    <source>
        <dbReference type="SAM" id="SignalP"/>
    </source>
</evidence>
<keyword evidence="5 12" id="KW-0732">Signal</keyword>
<keyword evidence="4" id="KW-0449">Lipoprotein</keyword>
<keyword evidence="15" id="KW-1185">Reference proteome</keyword>
<dbReference type="FunFam" id="1.20.58.1040:FF:000001">
    <property type="entry name" value="Glucan endo-1,3-beta-glucosidase 4"/>
    <property type="match status" value="2"/>
</dbReference>
<dbReference type="EMBL" id="JACEFO010001631">
    <property type="protein sequence ID" value="KAF8727657.1"/>
    <property type="molecule type" value="Genomic_DNA"/>
</dbReference>
<dbReference type="InterPro" id="IPR044965">
    <property type="entry name" value="Glyco_hydro_17_plant"/>
</dbReference>
<dbReference type="InterPro" id="IPR012946">
    <property type="entry name" value="X8"/>
</dbReference>
<comment type="similarity">
    <text evidence="2 11">Belongs to the glycosyl hydrolase 17 family.</text>
</comment>
<dbReference type="FunFam" id="1.20.58.1040:FF:000004">
    <property type="entry name" value="O-Glycosyl hydrolase family 17 protein"/>
    <property type="match status" value="1"/>
</dbReference>
<evidence type="ECO:0000256" key="2">
    <source>
        <dbReference type="ARBA" id="ARBA00008773"/>
    </source>
</evidence>
<keyword evidence="3" id="KW-1003">Cell membrane</keyword>
<evidence type="ECO:0000256" key="5">
    <source>
        <dbReference type="ARBA" id="ARBA00022729"/>
    </source>
</evidence>
<evidence type="ECO:0000256" key="4">
    <source>
        <dbReference type="ARBA" id="ARBA00022622"/>
    </source>
</evidence>
<evidence type="ECO:0000259" key="13">
    <source>
        <dbReference type="SMART" id="SM00768"/>
    </source>
</evidence>